<feature type="transmembrane region" description="Helical" evidence="1">
    <location>
        <begin position="207"/>
        <end position="231"/>
    </location>
</feature>
<proteinExistence type="predicted"/>
<reference evidence="2" key="1">
    <citation type="submission" date="2020-02" db="EMBL/GenBank/DDBJ databases">
        <authorList>
            <person name="Meier V. D."/>
        </authorList>
    </citation>
    <scope>NUCLEOTIDE SEQUENCE</scope>
    <source>
        <strain evidence="2">AVDCRST_MAG55</strain>
    </source>
</reference>
<gene>
    <name evidence="2" type="ORF">AVDCRST_MAG55-2072</name>
</gene>
<keyword evidence="1" id="KW-1133">Transmembrane helix</keyword>
<dbReference type="InterPro" id="IPR010640">
    <property type="entry name" value="Low_temperature_requirement_A"/>
</dbReference>
<evidence type="ECO:0000313" key="2">
    <source>
        <dbReference type="EMBL" id="CAA9422131.1"/>
    </source>
</evidence>
<dbReference type="Pfam" id="PF06772">
    <property type="entry name" value="LtrA"/>
    <property type="match status" value="1"/>
</dbReference>
<feature type="transmembrane region" description="Helical" evidence="1">
    <location>
        <begin position="110"/>
        <end position="130"/>
    </location>
</feature>
<dbReference type="AlphaFoldDB" id="A0A6J4PPV6"/>
<organism evidence="2">
    <name type="scientific">uncultured Rubrobacteraceae bacterium</name>
    <dbReference type="NCBI Taxonomy" id="349277"/>
    <lineage>
        <taxon>Bacteria</taxon>
        <taxon>Bacillati</taxon>
        <taxon>Actinomycetota</taxon>
        <taxon>Rubrobacteria</taxon>
        <taxon>Rubrobacterales</taxon>
        <taxon>Rubrobacteraceae</taxon>
        <taxon>environmental samples</taxon>
    </lineage>
</organism>
<dbReference type="EMBL" id="CADCUZ010000095">
    <property type="protein sequence ID" value="CAA9422131.1"/>
    <property type="molecule type" value="Genomic_DNA"/>
</dbReference>
<feature type="transmembrane region" description="Helical" evidence="1">
    <location>
        <begin position="51"/>
        <end position="73"/>
    </location>
</feature>
<dbReference type="PANTHER" id="PTHR36840">
    <property type="entry name" value="BLL5714 PROTEIN"/>
    <property type="match status" value="1"/>
</dbReference>
<sequence>MVFVFAITQVSHLLLEDLTWGGVGQSLLVVWWSCNYTMWATSELDTESIPVRLSMISLMLLSLLMSIAILQAFEDRALLFAGSYVAIQVGRHAFLTFFTSGPRTVERERAGRILTLFVVTGVLWVGGALVEGPARVALWLAARALDYGAPLVVYWVPGLRRLEGAVWNVGTEHLAERFQLFIIIALGEPIVITGATTSELDLDAGRIGAFGLAFVTTAAMWWLYTNVVAVLQLRRQDRAAAA</sequence>
<keyword evidence="1" id="KW-0812">Transmembrane</keyword>
<keyword evidence="1" id="KW-0472">Membrane</keyword>
<evidence type="ECO:0000256" key="1">
    <source>
        <dbReference type="SAM" id="Phobius"/>
    </source>
</evidence>
<feature type="transmembrane region" description="Helical" evidence="1">
    <location>
        <begin position="136"/>
        <end position="157"/>
    </location>
</feature>
<accession>A0A6J4PPV6</accession>
<name>A0A6J4PPV6_9ACTN</name>
<protein>
    <submittedName>
        <fullName evidence="2">Low temperature requirement A</fullName>
    </submittedName>
</protein>
<feature type="transmembrane region" description="Helical" evidence="1">
    <location>
        <begin position="178"/>
        <end position="195"/>
    </location>
</feature>
<dbReference type="PANTHER" id="PTHR36840:SF1">
    <property type="entry name" value="BLL5714 PROTEIN"/>
    <property type="match status" value="1"/>
</dbReference>